<gene>
    <name evidence="2" type="ORF">COU01_00115</name>
</gene>
<evidence type="ECO:0000313" key="3">
    <source>
        <dbReference type="Proteomes" id="UP000228510"/>
    </source>
</evidence>
<keyword evidence="1" id="KW-0812">Transmembrane</keyword>
<accession>A0A2H0V2T7</accession>
<keyword evidence="1" id="KW-1133">Transmembrane helix</keyword>
<evidence type="ECO:0000256" key="1">
    <source>
        <dbReference type="SAM" id="Phobius"/>
    </source>
</evidence>
<name>A0A2H0V2T7_9BACT</name>
<organism evidence="2 3">
    <name type="scientific">Candidatus Falkowbacteria bacterium CG10_big_fil_rev_8_21_14_0_10_44_15</name>
    <dbReference type="NCBI Taxonomy" id="1974569"/>
    <lineage>
        <taxon>Bacteria</taxon>
        <taxon>Candidatus Falkowiibacteriota</taxon>
    </lineage>
</organism>
<sequence>MKKFTGASVLFFVFFSASVLFLFLPKENSFKEWGGEEAAVYNIAAQDLAKGLCPRLGFSEEVYTACQKVFAQGEADEKWLAELSRLVKRFSGGKVRIEAPCRGDLDVPGIYFTLRFGDMAQGVKFTPEQPFFRFQYPVIAMQAR</sequence>
<dbReference type="EMBL" id="PFAT01000002">
    <property type="protein sequence ID" value="PIR92739.1"/>
    <property type="molecule type" value="Genomic_DNA"/>
</dbReference>
<feature type="transmembrane region" description="Helical" evidence="1">
    <location>
        <begin position="6"/>
        <end position="24"/>
    </location>
</feature>
<proteinExistence type="predicted"/>
<dbReference type="Proteomes" id="UP000228510">
    <property type="component" value="Unassembled WGS sequence"/>
</dbReference>
<comment type="caution">
    <text evidence="2">The sequence shown here is derived from an EMBL/GenBank/DDBJ whole genome shotgun (WGS) entry which is preliminary data.</text>
</comment>
<keyword evidence="1" id="KW-0472">Membrane</keyword>
<reference evidence="3" key="1">
    <citation type="submission" date="2017-09" db="EMBL/GenBank/DDBJ databases">
        <title>Depth-based differentiation of microbial function through sediment-hosted aquifers and enrichment of novel symbionts in the deep terrestrial subsurface.</title>
        <authorList>
            <person name="Probst A.J."/>
            <person name="Ladd B."/>
            <person name="Jarett J.K."/>
            <person name="Geller-Mcgrath D.E."/>
            <person name="Sieber C.M.K."/>
            <person name="Emerson J.B."/>
            <person name="Anantharaman K."/>
            <person name="Thomas B.C."/>
            <person name="Malmstrom R."/>
            <person name="Stieglmeier M."/>
            <person name="Klingl A."/>
            <person name="Woyke T."/>
            <person name="Ryan C.M."/>
            <person name="Banfield J.F."/>
        </authorList>
    </citation>
    <scope>NUCLEOTIDE SEQUENCE [LARGE SCALE GENOMIC DNA]</scope>
</reference>
<protein>
    <submittedName>
        <fullName evidence="2">Uncharacterized protein</fullName>
    </submittedName>
</protein>
<dbReference type="AlphaFoldDB" id="A0A2H0V2T7"/>
<evidence type="ECO:0000313" key="2">
    <source>
        <dbReference type="EMBL" id="PIR92739.1"/>
    </source>
</evidence>